<keyword evidence="3" id="KW-1185">Reference proteome</keyword>
<dbReference type="EMBL" id="CP002057">
    <property type="protein sequence ID" value="ADI37183.1"/>
    <property type="molecule type" value="Genomic_DNA"/>
</dbReference>
<proteinExistence type="predicted"/>
<protein>
    <submittedName>
        <fullName evidence="2">Uncharacterized protein</fullName>
    </submittedName>
</protein>
<dbReference type="AlphaFoldDB" id="D7DQQ6"/>
<accession>D7DQQ6</accession>
<dbReference type="eggNOG" id="arCOG05103">
    <property type="taxonomic scope" value="Archaea"/>
</dbReference>
<evidence type="ECO:0000256" key="1">
    <source>
        <dbReference type="SAM" id="MobiDB-lite"/>
    </source>
</evidence>
<dbReference type="HOGENOM" id="CLU_1080143_0_0_2"/>
<evidence type="ECO:0000313" key="3">
    <source>
        <dbReference type="Proteomes" id="UP000007722"/>
    </source>
</evidence>
<organism evidence="2 3">
    <name type="scientific">Methanococcus voltae (strain ATCC BAA-1334 / A3)</name>
    <dbReference type="NCBI Taxonomy" id="456320"/>
    <lineage>
        <taxon>Archaea</taxon>
        <taxon>Methanobacteriati</taxon>
        <taxon>Methanobacteriota</taxon>
        <taxon>Methanomada group</taxon>
        <taxon>Methanococci</taxon>
        <taxon>Methanococcales</taxon>
        <taxon>Methanococcaceae</taxon>
        <taxon>Methanococcus</taxon>
    </lineage>
</organism>
<name>D7DQQ6_METV3</name>
<gene>
    <name evidence="2" type="ordered locus">Mvol_1528</name>
</gene>
<dbReference type="InParanoid" id="D7DQQ6"/>
<dbReference type="STRING" id="456320.Mvol_1528"/>
<sequence>MGLFSKFKNNYSKKEQESNQQFNNNTNNNNNNQYTNQNQESEEETSSNPLHKYRRNKEQKNKENLIINSLKPYSCTQKLILWNDGEKETIYGYPEALIPSETGYIILYRKRAIDFFEELIIKLRNIFLGSKEQYRILKVPEYCIQKGNEVLTVYAHSFRVINPLTEEVIPIECNDPRQRIFWDIERQKAEAYRNAMTKILEDELPVILERAIALNPTMKAYQGREGMKGRKESRAKEFSGMEMGFSVFDELENQLKKGAGIDE</sequence>
<evidence type="ECO:0000313" key="2">
    <source>
        <dbReference type="EMBL" id="ADI37183.1"/>
    </source>
</evidence>
<dbReference type="KEGG" id="mvo:Mvol_1528"/>
<dbReference type="Proteomes" id="UP000007722">
    <property type="component" value="Chromosome"/>
</dbReference>
<reference evidence="2 3" key="1">
    <citation type="submission" date="2010-05" db="EMBL/GenBank/DDBJ databases">
        <title>Complete sequence of Methanococcus voltae A3.</title>
        <authorList>
            <consortium name="US DOE Joint Genome Institute"/>
            <person name="Lucas S."/>
            <person name="Copeland A."/>
            <person name="Lapidus A."/>
            <person name="Cheng J.-F."/>
            <person name="Bruce D."/>
            <person name="Goodwin L."/>
            <person name="Pitluck S."/>
            <person name="Lowry S."/>
            <person name="Clum A."/>
            <person name="Land M."/>
            <person name="Hauser L."/>
            <person name="Kyrpides N."/>
            <person name="Mikhailova N."/>
            <person name="Whitman W.B."/>
            <person name="Woyke T."/>
        </authorList>
    </citation>
    <scope>NUCLEOTIDE SEQUENCE [LARGE SCALE GENOMIC DNA]</scope>
    <source>
        <strain evidence="3">ATCC BAA-1334 / A3</strain>
    </source>
</reference>
<feature type="region of interest" description="Disordered" evidence="1">
    <location>
        <begin position="1"/>
        <end position="58"/>
    </location>
</feature>
<feature type="compositionally biased region" description="Low complexity" evidence="1">
    <location>
        <begin position="18"/>
        <end position="39"/>
    </location>
</feature>
<dbReference type="OrthoDB" id="60583at2157"/>